<dbReference type="EMBL" id="JBHLUD010000004">
    <property type="protein sequence ID" value="MFC0543121.1"/>
    <property type="molecule type" value="Genomic_DNA"/>
</dbReference>
<feature type="chain" id="PRO_5047302520" description="Secreted protein" evidence="1">
    <location>
        <begin position="23"/>
        <end position="143"/>
    </location>
</feature>
<comment type="caution">
    <text evidence="2">The sequence shown here is derived from an EMBL/GenBank/DDBJ whole genome shotgun (WGS) entry which is preliminary data.</text>
</comment>
<accession>A0ABV6MTE3</accession>
<name>A0ABV6MTE3_9PSEU</name>
<sequence>MKVMLIVFALLLAGGAASSSTAGSGHRAQPVCGALNPSPDTVSLDGFTVSWVLRCPVQLRAEPVQTQRADGPATEVMRVLKMPSDPKPDACSSWGQNLPDYVLVDAAGNGIQPVLPTDGCHVKKSVVDALDALPYRTVKTGNR</sequence>
<keyword evidence="1" id="KW-0732">Signal</keyword>
<feature type="signal peptide" evidence="1">
    <location>
        <begin position="1"/>
        <end position="22"/>
    </location>
</feature>
<evidence type="ECO:0000313" key="3">
    <source>
        <dbReference type="Proteomes" id="UP001589810"/>
    </source>
</evidence>
<dbReference type="RefSeq" id="WP_273941518.1">
    <property type="nucleotide sequence ID" value="NZ_CP097263.1"/>
</dbReference>
<organism evidence="2 3">
    <name type="scientific">Kutzneria chonburiensis</name>
    <dbReference type="NCBI Taxonomy" id="1483604"/>
    <lineage>
        <taxon>Bacteria</taxon>
        <taxon>Bacillati</taxon>
        <taxon>Actinomycetota</taxon>
        <taxon>Actinomycetes</taxon>
        <taxon>Pseudonocardiales</taxon>
        <taxon>Pseudonocardiaceae</taxon>
        <taxon>Kutzneria</taxon>
    </lineage>
</organism>
<dbReference type="Proteomes" id="UP001589810">
    <property type="component" value="Unassembled WGS sequence"/>
</dbReference>
<protein>
    <recommendedName>
        <fullName evidence="4">Secreted protein</fullName>
    </recommendedName>
</protein>
<reference evidence="2 3" key="1">
    <citation type="submission" date="2024-09" db="EMBL/GenBank/DDBJ databases">
        <authorList>
            <person name="Sun Q."/>
            <person name="Mori K."/>
        </authorList>
    </citation>
    <scope>NUCLEOTIDE SEQUENCE [LARGE SCALE GENOMIC DNA]</scope>
    <source>
        <strain evidence="2 3">TBRC 1432</strain>
    </source>
</reference>
<evidence type="ECO:0000313" key="2">
    <source>
        <dbReference type="EMBL" id="MFC0543121.1"/>
    </source>
</evidence>
<gene>
    <name evidence="2" type="ORF">ACFFH7_16595</name>
</gene>
<evidence type="ECO:0008006" key="4">
    <source>
        <dbReference type="Google" id="ProtNLM"/>
    </source>
</evidence>
<proteinExistence type="predicted"/>
<keyword evidence="3" id="KW-1185">Reference proteome</keyword>
<evidence type="ECO:0000256" key="1">
    <source>
        <dbReference type="SAM" id="SignalP"/>
    </source>
</evidence>